<evidence type="ECO:0000259" key="7">
    <source>
        <dbReference type="Pfam" id="PF13742"/>
    </source>
</evidence>
<comment type="caution">
    <text evidence="8">The sequence shown here is derived from an EMBL/GenBank/DDBJ whole genome shotgun (WGS) entry which is preliminary data.</text>
</comment>
<evidence type="ECO:0000256" key="4">
    <source>
        <dbReference type="ARBA" id="ARBA00022839"/>
    </source>
</evidence>
<dbReference type="Pfam" id="PF02601">
    <property type="entry name" value="Exonuc_VII_L"/>
    <property type="match status" value="1"/>
</dbReference>
<dbReference type="InterPro" id="IPR003753">
    <property type="entry name" value="Exonuc_VII_L"/>
</dbReference>
<evidence type="ECO:0000256" key="3">
    <source>
        <dbReference type="ARBA" id="ARBA00022801"/>
    </source>
</evidence>
<gene>
    <name evidence="8" type="primary">xseA</name>
    <name evidence="8" type="ORF">IAB06_00630</name>
</gene>
<protein>
    <recommendedName>
        <fullName evidence="5">Exodeoxyribonuclease VII large subunit</fullName>
        <ecNumber evidence="5">3.1.11.6</ecNumber>
    </recommendedName>
</protein>
<dbReference type="GO" id="GO:0008855">
    <property type="term" value="F:exodeoxyribonuclease VII activity"/>
    <property type="evidence" value="ECO:0007669"/>
    <property type="project" value="UniProtKB-UniRule"/>
</dbReference>
<dbReference type="CDD" id="cd04489">
    <property type="entry name" value="ExoVII_LU_OBF"/>
    <property type="match status" value="1"/>
</dbReference>
<dbReference type="AlphaFoldDB" id="A0A9D1MNH3"/>
<dbReference type="PANTHER" id="PTHR30008:SF0">
    <property type="entry name" value="EXODEOXYRIBONUCLEASE 7 LARGE SUBUNIT"/>
    <property type="match status" value="1"/>
</dbReference>
<dbReference type="Proteomes" id="UP000824099">
    <property type="component" value="Unassembled WGS sequence"/>
</dbReference>
<organism evidence="8 9">
    <name type="scientific">Candidatus Avacidaminococcus intestinavium</name>
    <dbReference type="NCBI Taxonomy" id="2840684"/>
    <lineage>
        <taxon>Bacteria</taxon>
        <taxon>Bacillati</taxon>
        <taxon>Bacillota</taxon>
        <taxon>Negativicutes</taxon>
        <taxon>Acidaminococcales</taxon>
        <taxon>Acidaminococcaceae</taxon>
        <taxon>Acidaminococcaceae incertae sedis</taxon>
        <taxon>Candidatus Avacidaminococcus</taxon>
    </lineage>
</organism>
<evidence type="ECO:0000256" key="2">
    <source>
        <dbReference type="ARBA" id="ARBA00022722"/>
    </source>
</evidence>
<keyword evidence="4" id="KW-0269">Exonuclease</keyword>
<keyword evidence="1" id="KW-0963">Cytoplasm</keyword>
<keyword evidence="3 8" id="KW-0378">Hydrolase</keyword>
<dbReference type="GO" id="GO:0003676">
    <property type="term" value="F:nucleic acid binding"/>
    <property type="evidence" value="ECO:0007669"/>
    <property type="project" value="InterPro"/>
</dbReference>
<evidence type="ECO:0000313" key="9">
    <source>
        <dbReference type="Proteomes" id="UP000824099"/>
    </source>
</evidence>
<reference evidence="8" key="2">
    <citation type="journal article" date="2021" name="PeerJ">
        <title>Extensive microbial diversity within the chicken gut microbiome revealed by metagenomics and culture.</title>
        <authorList>
            <person name="Gilroy R."/>
            <person name="Ravi A."/>
            <person name="Getino M."/>
            <person name="Pursley I."/>
            <person name="Horton D.L."/>
            <person name="Alikhan N.F."/>
            <person name="Baker D."/>
            <person name="Gharbi K."/>
            <person name="Hall N."/>
            <person name="Watson M."/>
            <person name="Adriaenssens E.M."/>
            <person name="Foster-Nyarko E."/>
            <person name="Jarju S."/>
            <person name="Secka A."/>
            <person name="Antonio M."/>
            <person name="Oren A."/>
            <person name="Chaudhuri R.R."/>
            <person name="La Ragione R."/>
            <person name="Hildebrand F."/>
            <person name="Pallen M.J."/>
        </authorList>
    </citation>
    <scope>NUCLEOTIDE SEQUENCE</scope>
    <source>
        <strain evidence="8">CHK160-1198</strain>
    </source>
</reference>
<evidence type="ECO:0000256" key="5">
    <source>
        <dbReference type="NCBIfam" id="TIGR00237"/>
    </source>
</evidence>
<dbReference type="GO" id="GO:0009318">
    <property type="term" value="C:exodeoxyribonuclease VII complex"/>
    <property type="evidence" value="ECO:0007669"/>
    <property type="project" value="UniProtKB-UniRule"/>
</dbReference>
<dbReference type="EC" id="3.1.11.6" evidence="5"/>
<dbReference type="EMBL" id="DVNI01000007">
    <property type="protein sequence ID" value="HIU63534.1"/>
    <property type="molecule type" value="Genomic_DNA"/>
</dbReference>
<dbReference type="NCBIfam" id="TIGR00237">
    <property type="entry name" value="xseA"/>
    <property type="match status" value="1"/>
</dbReference>
<name>A0A9D1MNH3_9FIRM</name>
<keyword evidence="2" id="KW-0540">Nuclease</keyword>
<evidence type="ECO:0000313" key="8">
    <source>
        <dbReference type="EMBL" id="HIU63534.1"/>
    </source>
</evidence>
<evidence type="ECO:0000256" key="1">
    <source>
        <dbReference type="ARBA" id="ARBA00022490"/>
    </source>
</evidence>
<dbReference type="InterPro" id="IPR020579">
    <property type="entry name" value="Exonuc_VII_lsu_C"/>
</dbReference>
<evidence type="ECO:0000259" key="6">
    <source>
        <dbReference type="Pfam" id="PF02601"/>
    </source>
</evidence>
<feature type="domain" description="Exonuclease VII large subunit C-terminal" evidence="6">
    <location>
        <begin position="125"/>
        <end position="193"/>
    </location>
</feature>
<dbReference type="PANTHER" id="PTHR30008">
    <property type="entry name" value="EXODEOXYRIBONUCLEASE 7 LARGE SUBUNIT"/>
    <property type="match status" value="1"/>
</dbReference>
<feature type="domain" description="OB-fold nucleic acid binding" evidence="7">
    <location>
        <begin position="7"/>
        <end position="100"/>
    </location>
</feature>
<feature type="non-terminal residue" evidence="8">
    <location>
        <position position="194"/>
    </location>
</feature>
<dbReference type="InterPro" id="IPR025824">
    <property type="entry name" value="OB-fold_nuc-bd_dom"/>
</dbReference>
<accession>A0A9D1MNH3</accession>
<sequence length="194" mass="21636">MNNKATLTVSEVTSLLKNTIETKPEFINLQIAGEISNFRRYASGHCYFTLKDSSSILKAVMFKGRAFSLKFAPKDGDKVVAIGRIGVYERDGVYQLYTDLMYLSGTGDLMINYEILKNKLAAEGLFASERKKRIPQFAKKIGVITSSSGAAIHDIITVAQRRNPGVELYLLPVTVQGSEAKYEVTKAIEFFNKY</sequence>
<dbReference type="Pfam" id="PF13742">
    <property type="entry name" value="tRNA_anti_2"/>
    <property type="match status" value="1"/>
</dbReference>
<dbReference type="GO" id="GO:0006308">
    <property type="term" value="P:DNA catabolic process"/>
    <property type="evidence" value="ECO:0007669"/>
    <property type="project" value="UniProtKB-UniRule"/>
</dbReference>
<reference evidence="8" key="1">
    <citation type="submission" date="2020-10" db="EMBL/GenBank/DDBJ databases">
        <authorList>
            <person name="Gilroy R."/>
        </authorList>
    </citation>
    <scope>NUCLEOTIDE SEQUENCE</scope>
    <source>
        <strain evidence="8">CHK160-1198</strain>
    </source>
</reference>
<proteinExistence type="predicted"/>